<accession>A0ABP9AF88</accession>
<dbReference type="EMBL" id="BAABHO010000007">
    <property type="protein sequence ID" value="GAA4780591.1"/>
    <property type="molecule type" value="Genomic_DNA"/>
</dbReference>
<feature type="domain" description="Bacterial bifunctional deaminase-reductase C-terminal" evidence="1">
    <location>
        <begin position="4"/>
        <end position="179"/>
    </location>
</feature>
<protein>
    <submittedName>
        <fullName evidence="2">Dihydrofolate reductase family protein</fullName>
    </submittedName>
</protein>
<dbReference type="Pfam" id="PF01872">
    <property type="entry name" value="RibD_C"/>
    <property type="match status" value="1"/>
</dbReference>
<evidence type="ECO:0000259" key="1">
    <source>
        <dbReference type="Pfam" id="PF01872"/>
    </source>
</evidence>
<reference evidence="3" key="1">
    <citation type="journal article" date="2019" name="Int. J. Syst. Evol. Microbiol.">
        <title>The Global Catalogue of Microorganisms (GCM) 10K type strain sequencing project: providing services to taxonomists for standard genome sequencing and annotation.</title>
        <authorList>
            <consortium name="The Broad Institute Genomics Platform"/>
            <consortium name="The Broad Institute Genome Sequencing Center for Infectious Disease"/>
            <person name="Wu L."/>
            <person name="Ma J."/>
        </authorList>
    </citation>
    <scope>NUCLEOTIDE SEQUENCE [LARGE SCALE GENOMIC DNA]</scope>
    <source>
        <strain evidence="3">JCM 17979</strain>
    </source>
</reference>
<name>A0ABP9AF88_9PSEU</name>
<dbReference type="RefSeq" id="WP_345411880.1">
    <property type="nucleotide sequence ID" value="NZ_BAABHO010000007.1"/>
</dbReference>
<dbReference type="InterPro" id="IPR024072">
    <property type="entry name" value="DHFR-like_dom_sf"/>
</dbReference>
<dbReference type="Proteomes" id="UP001500928">
    <property type="component" value="Unassembled WGS sequence"/>
</dbReference>
<dbReference type="PANTHER" id="PTHR38011:SF11">
    <property type="entry name" value="2,5-DIAMINO-6-RIBOSYLAMINO-4(3H)-PYRIMIDINONE 5'-PHOSPHATE REDUCTASE"/>
    <property type="match status" value="1"/>
</dbReference>
<dbReference type="InterPro" id="IPR050765">
    <property type="entry name" value="Riboflavin_Biosynth_HTPR"/>
</dbReference>
<dbReference type="InterPro" id="IPR002734">
    <property type="entry name" value="RibDG_C"/>
</dbReference>
<evidence type="ECO:0000313" key="3">
    <source>
        <dbReference type="Proteomes" id="UP001500928"/>
    </source>
</evidence>
<gene>
    <name evidence="2" type="ORF">GCM10023200_12310</name>
</gene>
<dbReference type="SUPFAM" id="SSF53597">
    <property type="entry name" value="Dihydrofolate reductase-like"/>
    <property type="match status" value="1"/>
</dbReference>
<evidence type="ECO:0000313" key="2">
    <source>
        <dbReference type="EMBL" id="GAA4780591.1"/>
    </source>
</evidence>
<keyword evidence="3" id="KW-1185">Reference proteome</keyword>
<dbReference type="Gene3D" id="3.40.430.10">
    <property type="entry name" value="Dihydrofolate Reductase, subunit A"/>
    <property type="match status" value="1"/>
</dbReference>
<dbReference type="PANTHER" id="PTHR38011">
    <property type="entry name" value="DIHYDROFOLATE REDUCTASE FAMILY PROTEIN (AFU_ORTHOLOGUE AFUA_8G06820)"/>
    <property type="match status" value="1"/>
</dbReference>
<proteinExistence type="predicted"/>
<sequence>MRELIYGMNVTLDGYVAAHGDDHGWSAPSEELFAWWLAQEKAISVLLYGRRLWETMSSYWPTGDQQPGATPAQVEFARNWRDTPKVVFSSTLDEVDGARLVRGDAVAEIARLKDGDGGPMRVGGTGLGRAAMRAGLIDELTVVTHPVVVGGGTPFFAELDRWVELDLVETGTFPGGVVLTRYRTR</sequence>
<organism evidence="2 3">
    <name type="scientific">Actinomycetospora chlora</name>
    <dbReference type="NCBI Taxonomy" id="663608"/>
    <lineage>
        <taxon>Bacteria</taxon>
        <taxon>Bacillati</taxon>
        <taxon>Actinomycetota</taxon>
        <taxon>Actinomycetes</taxon>
        <taxon>Pseudonocardiales</taxon>
        <taxon>Pseudonocardiaceae</taxon>
        <taxon>Actinomycetospora</taxon>
    </lineage>
</organism>
<comment type="caution">
    <text evidence="2">The sequence shown here is derived from an EMBL/GenBank/DDBJ whole genome shotgun (WGS) entry which is preliminary data.</text>
</comment>